<organism evidence="1 2">
    <name type="scientific">Pseudomonas fluorescens</name>
    <dbReference type="NCBI Taxonomy" id="294"/>
    <lineage>
        <taxon>Bacteria</taxon>
        <taxon>Pseudomonadati</taxon>
        <taxon>Pseudomonadota</taxon>
        <taxon>Gammaproteobacteria</taxon>
        <taxon>Pseudomonadales</taxon>
        <taxon>Pseudomonadaceae</taxon>
        <taxon>Pseudomonas</taxon>
    </lineage>
</organism>
<accession>A0A1T2Y3J0</accession>
<gene>
    <name evidence="1" type="ORF">BFW87_24590</name>
</gene>
<sequence length="1170" mass="127116">MVQWLNSGHANENLIPKNASGTPFIEAYERAVHEPHLQAWFKSKGFKLATVRVFSDCVTGIVVRDGKEIFQRFSTTDGSGWGLAGRNISAAQNALSPNDLGMPGMPGKLQDLVPRDVLLDFYGVRPPLNEKSAPQLGKKLKKDGWPTISVAQREQWEGSFKQQAQRRDDNALRADLAEQLRSLIQGKSDSDPLTLDEHRVVAAPGSALDQRSNKARKQFLEFLASPAFTAFLKKTGFEEPGSEFRMTEFRLSEGDLQMRNRAGQWVPLQRAFDDEVSKVATGGSKEEQAAARKMNADYNVLVGMAKKTGNALYSTRTYDARQALAMYAPDAANTVGQLRATLGWLDTQLPQPPLARDYAGLTPYGPGGLSDAVMDKLKGSSTQVMALLKAFSGRWSGFESFPDPDSQLAAFFDSAQATALAETIAKSLRLYSVAEGQVLPKTDRHQLLAAALKLSVEAPVPGQSGTVAGYGLYQAGNNGRTLKEVRSDVETHLEKKGVDSKVSSLMAHLFLAQSAPEMLIKKDPTVPADTAQLLNQDPESIKVGSTGWLNLRLGCALVDSLGVAGGSRSLNFTQIMALSRLSAAGPEQETLIKQLATQPLLDWGVMTGIFPATSDGKYSPGDYEAASKAFTERENQTREAFATLLSESPTQTSLLVKQLALLFPEMTEEGIRNIKVERESDIDVVVLNNTHLIRPAAPRLLTDVILMNQAVGDPQHGLRESRVSGVNLKMSSAAFKERLKQLPMIMPLVAPAVDKYTADARAAQATALKLMIAQLPLEDRRALESGKIEFFSVRNETGEDVEADTGADSKVAKNKGTHGLLMRYETDAVEPRFGYFEVFPGSMKMVKRTDLPETLPLGGKVENGQKPFGPFAYVNAQFQKGTRQPFDFEAYDTGSMPRSGVQSQVIIERYGTALPDTPSTFRSRIPNSFVSSKTAHIVNRLQAYSFADDRAARIAHANEPTALHKSKHPYATSTLFTAENARSILSLIPYVGAIADLVDGKTEDGIKGLLIDLASFVATGGLAGAKSFAKGLRMLIPFSGKPFSMAGLKGAGTFFRGLFNPLESIPDIMRSGPNAINALKMVAKGQTIRLGANLYLPVKTFEQWRWTLGARDTLFAGSSRSASQWPGARMGASDNREVLAVEKNGAWYAINPISGKPEGAPLERFTPQAA</sequence>
<proteinExistence type="predicted"/>
<dbReference type="EMBL" id="MSDF01000050">
    <property type="protein sequence ID" value="OPA86770.1"/>
    <property type="molecule type" value="Genomic_DNA"/>
</dbReference>
<dbReference type="OrthoDB" id="7025979at2"/>
<dbReference type="AlphaFoldDB" id="A0A1T2Y3J0"/>
<name>A0A1T2Y3J0_PSEFL</name>
<comment type="caution">
    <text evidence="1">The sequence shown here is derived from an EMBL/GenBank/DDBJ whole genome shotgun (WGS) entry which is preliminary data.</text>
</comment>
<evidence type="ECO:0000313" key="2">
    <source>
        <dbReference type="Proteomes" id="UP000190965"/>
    </source>
</evidence>
<protein>
    <recommendedName>
        <fullName evidence="3">Dermonecrotic toxin</fullName>
    </recommendedName>
</protein>
<reference evidence="1 2" key="1">
    <citation type="submission" date="2016-12" db="EMBL/GenBank/DDBJ databases">
        <title>Draft genome sequences of seven strains of Pseudomonas fluorescens that produce 4-formylaminooxyvinylglycine.</title>
        <authorList>
            <person name="Okrent R.A."/>
            <person name="Manning V.A."/>
            <person name="Trippe K.M."/>
        </authorList>
    </citation>
    <scope>NUCLEOTIDE SEQUENCE [LARGE SCALE GENOMIC DNA]</scope>
    <source>
        <strain evidence="1 2">P5A</strain>
    </source>
</reference>
<evidence type="ECO:0008006" key="3">
    <source>
        <dbReference type="Google" id="ProtNLM"/>
    </source>
</evidence>
<evidence type="ECO:0000313" key="1">
    <source>
        <dbReference type="EMBL" id="OPA86770.1"/>
    </source>
</evidence>
<dbReference type="Proteomes" id="UP000190965">
    <property type="component" value="Unassembled WGS sequence"/>
</dbReference>